<dbReference type="SUPFAM" id="SSF143422">
    <property type="entry name" value="Transposase IS200-like"/>
    <property type="match status" value="1"/>
</dbReference>
<dbReference type="InterPro" id="IPR036515">
    <property type="entry name" value="Transposase_17_sf"/>
</dbReference>
<dbReference type="SMART" id="SM01321">
    <property type="entry name" value="Y1_Tnp"/>
    <property type="match status" value="1"/>
</dbReference>
<dbReference type="KEGG" id="bvz:BRAD3257_1750"/>
<dbReference type="PANTHER" id="PTHR33360:SF2">
    <property type="entry name" value="TRANSPOSASE FOR INSERTION SEQUENCE ELEMENT IS200"/>
    <property type="match status" value="1"/>
</dbReference>
<evidence type="ECO:0000259" key="2">
    <source>
        <dbReference type="SMART" id="SM01321"/>
    </source>
</evidence>
<dbReference type="AlphaFoldDB" id="A0A2U3PUM9"/>
<accession>A0A2U3PUM9</accession>
<organism evidence="3 4">
    <name type="scientific">Bradyrhizobium vignae</name>
    <dbReference type="NCBI Taxonomy" id="1549949"/>
    <lineage>
        <taxon>Bacteria</taxon>
        <taxon>Pseudomonadati</taxon>
        <taxon>Pseudomonadota</taxon>
        <taxon>Alphaproteobacteria</taxon>
        <taxon>Hyphomicrobiales</taxon>
        <taxon>Nitrobacteraceae</taxon>
        <taxon>Bradyrhizobium</taxon>
    </lineage>
</organism>
<evidence type="ECO:0000256" key="1">
    <source>
        <dbReference type="SAM" id="MobiDB-lite"/>
    </source>
</evidence>
<name>A0A2U3PUM9_9BRAD</name>
<sequence length="150" mass="16701">MGEYRGERSAVASLHAHLVFVTKYRRKVLTDRAHWLLRHEFELVCASLCVQLIEVNDEEDHVLLLVEYPPTLQLSRLVNRLKGSSSRRLRTERLSEVTAKLWGGHLWSPSYFAASCGGAPLAIVSTISRTKGAPRPGPEGPGLRRVTGST</sequence>
<dbReference type="NCBIfam" id="NF033573">
    <property type="entry name" value="transpos_IS200"/>
    <property type="match status" value="1"/>
</dbReference>
<dbReference type="GO" id="GO:0004803">
    <property type="term" value="F:transposase activity"/>
    <property type="evidence" value="ECO:0007669"/>
    <property type="project" value="InterPro"/>
</dbReference>
<dbReference type="EMBL" id="LS398110">
    <property type="protein sequence ID" value="SPP92867.1"/>
    <property type="molecule type" value="Genomic_DNA"/>
</dbReference>
<dbReference type="Pfam" id="PF01797">
    <property type="entry name" value="Y1_Tnp"/>
    <property type="match status" value="1"/>
</dbReference>
<dbReference type="PANTHER" id="PTHR33360">
    <property type="entry name" value="TRANSPOSASE FOR INSERTION SEQUENCE ELEMENT IS200"/>
    <property type="match status" value="1"/>
</dbReference>
<gene>
    <name evidence="3" type="ORF">BRAD3257_1750</name>
</gene>
<evidence type="ECO:0000313" key="3">
    <source>
        <dbReference type="EMBL" id="SPP92867.1"/>
    </source>
</evidence>
<feature type="domain" description="Transposase IS200-like" evidence="2">
    <location>
        <begin position="11"/>
        <end position="130"/>
    </location>
</feature>
<feature type="compositionally biased region" description="Low complexity" evidence="1">
    <location>
        <begin position="141"/>
        <end position="150"/>
    </location>
</feature>
<dbReference type="Gene3D" id="3.30.70.1290">
    <property type="entry name" value="Transposase IS200-like"/>
    <property type="match status" value="1"/>
</dbReference>
<dbReference type="Proteomes" id="UP000246085">
    <property type="component" value="Chromosome BRAD3257"/>
</dbReference>
<reference evidence="3 4" key="1">
    <citation type="submission" date="2018-03" db="EMBL/GenBank/DDBJ databases">
        <authorList>
            <person name="Gully D."/>
        </authorList>
    </citation>
    <scope>NUCLEOTIDE SEQUENCE [LARGE SCALE GENOMIC DNA]</scope>
    <source>
        <strain evidence="3">ORS3257</strain>
    </source>
</reference>
<dbReference type="GO" id="GO:0006313">
    <property type="term" value="P:DNA transposition"/>
    <property type="evidence" value="ECO:0007669"/>
    <property type="project" value="InterPro"/>
</dbReference>
<proteinExistence type="predicted"/>
<feature type="region of interest" description="Disordered" evidence="1">
    <location>
        <begin position="129"/>
        <end position="150"/>
    </location>
</feature>
<evidence type="ECO:0000313" key="4">
    <source>
        <dbReference type="Proteomes" id="UP000246085"/>
    </source>
</evidence>
<protein>
    <submittedName>
        <fullName evidence="3">Transposase</fullName>
    </submittedName>
</protein>
<dbReference type="InterPro" id="IPR002686">
    <property type="entry name" value="Transposase_17"/>
</dbReference>
<dbReference type="GO" id="GO:0003677">
    <property type="term" value="F:DNA binding"/>
    <property type="evidence" value="ECO:0007669"/>
    <property type="project" value="InterPro"/>
</dbReference>